<dbReference type="Pfam" id="PF06742">
    <property type="entry name" value="DUF1214"/>
    <property type="match status" value="1"/>
</dbReference>
<dbReference type="InterPro" id="IPR037050">
    <property type="entry name" value="DUF1254_sf"/>
</dbReference>
<feature type="region of interest" description="Disordered" evidence="1">
    <location>
        <begin position="448"/>
        <end position="488"/>
    </location>
</feature>
<organism evidence="4 5">
    <name type="scientific">Leifsonia shinshuensis</name>
    <dbReference type="NCBI Taxonomy" id="150026"/>
    <lineage>
        <taxon>Bacteria</taxon>
        <taxon>Bacillati</taxon>
        <taxon>Actinomycetota</taxon>
        <taxon>Actinomycetes</taxon>
        <taxon>Micrococcales</taxon>
        <taxon>Microbacteriaceae</taxon>
        <taxon>Leifsonia</taxon>
    </lineage>
</organism>
<sequence length="488" mass="52259">MTEQETAEQGIAELASEAFVVGFPLVFDLEQVERFTRDGLGAVPPTPFNAFGHARTLAGPETAFVSVNNDTLYSIAQLDLSVGPLLLSVPAVGDRYYVLQFVDAWTNNFAYVGTRATGSEAGEYLLVPPGWEDDAAADGPTVIRLPTRVATIVGRWAVAGEDDLPAVHALQDAVALTPTLEAFAPPAGIPAVPDGPTEALTFFERMRVWSREFPPAAHDRDALATYEPIGLTGPTPIAELPVEVRDALEEGYAVGKEALESSLHTSVPTTDGWQVDLHLFDYNADFFEVGALDGREWQLADPTTRYARRAGAALGGLWGNHGYEAAYFPTYVDAAGEQLTGANVYRLRLSPTPPVGAFWSLTMYDLPYFYLTANPIGRYSIGDRTPGIVYDDDGGLTITIAAARPADAKAAANWLPAPEGGFRPLLRMYAPGDAVLAGDYRLAPIERVDTAPGAGDHGTDGDRSADEAPAHEAPAHEAPARSTDEETR</sequence>
<evidence type="ECO:0000259" key="3">
    <source>
        <dbReference type="Pfam" id="PF06863"/>
    </source>
</evidence>
<evidence type="ECO:0000259" key="2">
    <source>
        <dbReference type="Pfam" id="PF06742"/>
    </source>
</evidence>
<dbReference type="AlphaFoldDB" id="A0A853CZ85"/>
<evidence type="ECO:0000313" key="4">
    <source>
        <dbReference type="EMBL" id="NYJ25203.1"/>
    </source>
</evidence>
<proteinExistence type="predicted"/>
<dbReference type="PANTHER" id="PTHR36509:SF2">
    <property type="entry name" value="BLL3101 PROTEIN"/>
    <property type="match status" value="1"/>
</dbReference>
<comment type="caution">
    <text evidence="4">The sequence shown here is derived from an EMBL/GenBank/DDBJ whole genome shotgun (WGS) entry which is preliminary data.</text>
</comment>
<evidence type="ECO:0000256" key="1">
    <source>
        <dbReference type="SAM" id="MobiDB-lite"/>
    </source>
</evidence>
<feature type="compositionally biased region" description="Basic and acidic residues" evidence="1">
    <location>
        <begin position="457"/>
        <end position="488"/>
    </location>
</feature>
<dbReference type="Pfam" id="PF06863">
    <property type="entry name" value="DUF1254"/>
    <property type="match status" value="1"/>
</dbReference>
<accession>A0A853CZ85</accession>
<name>A0A853CZ85_9MICO</name>
<dbReference type="Gene3D" id="2.60.40.1610">
    <property type="entry name" value="Domain of unknown function DUF1254"/>
    <property type="match status" value="1"/>
</dbReference>
<dbReference type="RefSeq" id="WP_179607827.1">
    <property type="nucleotide sequence ID" value="NZ_BAABEH010000001.1"/>
</dbReference>
<dbReference type="InterPro" id="IPR010621">
    <property type="entry name" value="DUF1214"/>
</dbReference>
<reference evidence="4 5" key="1">
    <citation type="submission" date="2020-07" db="EMBL/GenBank/DDBJ databases">
        <title>Sequencing the genomes of 1000 actinobacteria strains.</title>
        <authorList>
            <person name="Klenk H.-P."/>
        </authorList>
    </citation>
    <scope>NUCLEOTIDE SEQUENCE [LARGE SCALE GENOMIC DNA]</scope>
    <source>
        <strain evidence="4 5">DSM 15165</strain>
    </source>
</reference>
<evidence type="ECO:0000313" key="5">
    <source>
        <dbReference type="Proteomes" id="UP000578352"/>
    </source>
</evidence>
<evidence type="ECO:0008006" key="6">
    <source>
        <dbReference type="Google" id="ProtNLM"/>
    </source>
</evidence>
<dbReference type="Proteomes" id="UP000578352">
    <property type="component" value="Unassembled WGS sequence"/>
</dbReference>
<protein>
    <recommendedName>
        <fullName evidence="6">DUF1254 domain-containing protein</fullName>
    </recommendedName>
</protein>
<dbReference type="SUPFAM" id="SSF160935">
    <property type="entry name" value="VPA0735-like"/>
    <property type="match status" value="1"/>
</dbReference>
<gene>
    <name evidence="4" type="ORF">HNR13_003490</name>
</gene>
<dbReference type="EMBL" id="JACCFL010000001">
    <property type="protein sequence ID" value="NYJ25203.1"/>
    <property type="molecule type" value="Genomic_DNA"/>
</dbReference>
<dbReference type="PANTHER" id="PTHR36509">
    <property type="entry name" value="BLL3101 PROTEIN"/>
    <property type="match status" value="1"/>
</dbReference>
<dbReference type="InterPro" id="IPR037049">
    <property type="entry name" value="DUF1214_C_sf"/>
</dbReference>
<feature type="domain" description="DUF1254" evidence="3">
    <location>
        <begin position="48"/>
        <end position="178"/>
    </location>
</feature>
<dbReference type="InterPro" id="IPR010679">
    <property type="entry name" value="DUF1254"/>
</dbReference>
<feature type="domain" description="DUF1214" evidence="2">
    <location>
        <begin position="324"/>
        <end position="432"/>
    </location>
</feature>
<dbReference type="Gene3D" id="2.60.120.600">
    <property type="entry name" value="Domain of unknown function DUF1214, C-terminal domain"/>
    <property type="match status" value="1"/>
</dbReference>